<feature type="domain" description="PA" evidence="1">
    <location>
        <begin position="78"/>
        <end position="132"/>
    </location>
</feature>
<dbReference type="Gene3D" id="3.50.30.30">
    <property type="match status" value="1"/>
</dbReference>
<proteinExistence type="predicted"/>
<evidence type="ECO:0000313" key="2">
    <source>
        <dbReference type="EMBL" id="KAG0313422.1"/>
    </source>
</evidence>
<dbReference type="EMBL" id="JAAAIP010000714">
    <property type="protein sequence ID" value="KAG0313422.1"/>
    <property type="molecule type" value="Genomic_DNA"/>
</dbReference>
<evidence type="ECO:0000259" key="1">
    <source>
        <dbReference type="Pfam" id="PF02225"/>
    </source>
</evidence>
<feature type="non-terminal residue" evidence="2">
    <location>
        <position position="1"/>
    </location>
</feature>
<dbReference type="OrthoDB" id="10256524at2759"/>
<comment type="caution">
    <text evidence="2">The sequence shown here is derived from an EMBL/GenBank/DDBJ whole genome shotgun (WGS) entry which is preliminary data.</text>
</comment>
<dbReference type="AlphaFoldDB" id="A0A9P6R8D0"/>
<organism evidence="2 3">
    <name type="scientific">Dissophora globulifera</name>
    <dbReference type="NCBI Taxonomy" id="979702"/>
    <lineage>
        <taxon>Eukaryota</taxon>
        <taxon>Fungi</taxon>
        <taxon>Fungi incertae sedis</taxon>
        <taxon>Mucoromycota</taxon>
        <taxon>Mortierellomycotina</taxon>
        <taxon>Mortierellomycetes</taxon>
        <taxon>Mortierellales</taxon>
        <taxon>Mortierellaceae</taxon>
        <taxon>Dissophora</taxon>
    </lineage>
</organism>
<gene>
    <name evidence="2" type="ORF">BGZ99_008902</name>
</gene>
<dbReference type="Pfam" id="PF02225">
    <property type="entry name" value="PA"/>
    <property type="match status" value="1"/>
</dbReference>
<evidence type="ECO:0000313" key="3">
    <source>
        <dbReference type="Proteomes" id="UP000738325"/>
    </source>
</evidence>
<keyword evidence="3" id="KW-1185">Reference proteome</keyword>
<dbReference type="InterPro" id="IPR046450">
    <property type="entry name" value="PA_dom_sf"/>
</dbReference>
<protein>
    <recommendedName>
        <fullName evidence="1">PA domain-containing protein</fullName>
    </recommendedName>
</protein>
<sequence length="314" mass="34282">ANGMMVVAPAGDDGGDGVWMVSDTGLGESASSVASVDNNYGRYPSFTYADISRPYSSFVAINPAPIAILPLFNFFDGKLADGCQPSQYNQVDVDGKFVLVTGNNIHCSMELRAFFAQDAGAAGIIIQTTPFGIAPVPDLDNQDFPVGDFSKMPIQDVSFGFPFPVVNGRDPNGLLSKTPPGTSFDLRGPVNELVPVVLTREGSPTPRLTIRVYDSQNVFKGYLYSPDLGLADIAMGRDRNWWKPNYFSLQRWSWLGDVLPEGTSTLLSLPSESYRLEVASQRKFTAGLYPQDYEIFDLGTYNILTNNGPQQPFK</sequence>
<dbReference type="SUPFAM" id="SSF52025">
    <property type="entry name" value="PA domain"/>
    <property type="match status" value="1"/>
</dbReference>
<accession>A0A9P6R8D0</accession>
<name>A0A9P6R8D0_9FUNG</name>
<dbReference type="InterPro" id="IPR003137">
    <property type="entry name" value="PA_domain"/>
</dbReference>
<dbReference type="Proteomes" id="UP000738325">
    <property type="component" value="Unassembled WGS sequence"/>
</dbReference>
<reference evidence="2" key="1">
    <citation type="journal article" date="2020" name="Fungal Divers.">
        <title>Resolving the Mortierellaceae phylogeny through synthesis of multi-gene phylogenetics and phylogenomics.</title>
        <authorList>
            <person name="Vandepol N."/>
            <person name="Liber J."/>
            <person name="Desiro A."/>
            <person name="Na H."/>
            <person name="Kennedy M."/>
            <person name="Barry K."/>
            <person name="Grigoriev I.V."/>
            <person name="Miller A.N."/>
            <person name="O'Donnell K."/>
            <person name="Stajich J.E."/>
            <person name="Bonito G."/>
        </authorList>
    </citation>
    <scope>NUCLEOTIDE SEQUENCE</scope>
    <source>
        <strain evidence="2">REB-010B</strain>
    </source>
</reference>